<evidence type="ECO:0000256" key="1">
    <source>
        <dbReference type="ARBA" id="ARBA00022475"/>
    </source>
</evidence>
<evidence type="ECO:0000256" key="2">
    <source>
        <dbReference type="ARBA" id="ARBA00022670"/>
    </source>
</evidence>
<dbReference type="GO" id="GO:0006508">
    <property type="term" value="P:proteolysis"/>
    <property type="evidence" value="ECO:0007669"/>
    <property type="project" value="UniProtKB-KW"/>
</dbReference>
<name>A0A485M3M0_9ZZZZ</name>
<dbReference type="GO" id="GO:0016020">
    <property type="term" value="C:membrane"/>
    <property type="evidence" value="ECO:0007669"/>
    <property type="project" value="InterPro"/>
</dbReference>
<evidence type="ECO:0000256" key="6">
    <source>
        <dbReference type="ARBA" id="ARBA00023136"/>
    </source>
</evidence>
<feature type="transmembrane region" description="Helical" evidence="7">
    <location>
        <begin position="82"/>
        <end position="100"/>
    </location>
</feature>
<evidence type="ECO:0000256" key="5">
    <source>
        <dbReference type="ARBA" id="ARBA00022989"/>
    </source>
</evidence>
<feature type="transmembrane region" description="Helical" evidence="7">
    <location>
        <begin position="58"/>
        <end position="75"/>
    </location>
</feature>
<dbReference type="AlphaFoldDB" id="A0A485M3M0"/>
<dbReference type="PANTHER" id="PTHR33695">
    <property type="entry name" value="LIPOPROTEIN SIGNAL PEPTIDASE"/>
    <property type="match status" value="1"/>
</dbReference>
<keyword evidence="6 7" id="KW-0472">Membrane</keyword>
<evidence type="ECO:0000313" key="8">
    <source>
        <dbReference type="EMBL" id="VFU16277.1"/>
    </source>
</evidence>
<keyword evidence="4 8" id="KW-0378">Hydrolase</keyword>
<dbReference type="EC" id="3.4.23.36" evidence="8"/>
<keyword evidence="3 7" id="KW-0812">Transmembrane</keyword>
<dbReference type="NCBIfam" id="TIGR00077">
    <property type="entry name" value="lspA"/>
    <property type="match status" value="1"/>
</dbReference>
<dbReference type="GO" id="GO:0004190">
    <property type="term" value="F:aspartic-type endopeptidase activity"/>
    <property type="evidence" value="ECO:0007669"/>
    <property type="project" value="UniProtKB-EC"/>
</dbReference>
<sequence length="151" mass="16924">MFFLIIAIVLLLDQGSKAAVQMWMYQGESIPIIKQVFHLTYILNPGAAFGFLAHQTNLFIIVTVGLVLGVLLFYRSLPLERVFMRYGLALVVGGALGNLVDRLRFGKVVDFLDFRVWPVFNLADSAIVIGVCLLTLDFLKDSVQKQDKESE</sequence>
<accession>A0A485M3M0</accession>
<keyword evidence="8" id="KW-0449">Lipoprotein</keyword>
<dbReference type="HAMAP" id="MF_00161">
    <property type="entry name" value="LspA"/>
    <property type="match status" value="1"/>
</dbReference>
<dbReference type="PROSITE" id="PS00855">
    <property type="entry name" value="SPASE_II"/>
    <property type="match status" value="1"/>
</dbReference>
<keyword evidence="1" id="KW-1003">Cell membrane</keyword>
<dbReference type="PRINTS" id="PR00781">
    <property type="entry name" value="LIPOSIGPTASE"/>
</dbReference>
<dbReference type="Pfam" id="PF01252">
    <property type="entry name" value="Peptidase_A8"/>
    <property type="match status" value="1"/>
</dbReference>
<keyword evidence="5 7" id="KW-1133">Transmembrane helix</keyword>
<dbReference type="PANTHER" id="PTHR33695:SF1">
    <property type="entry name" value="LIPOPROTEIN SIGNAL PEPTIDASE"/>
    <property type="match status" value="1"/>
</dbReference>
<dbReference type="InterPro" id="IPR001872">
    <property type="entry name" value="Peptidase_A8"/>
</dbReference>
<reference evidence="8" key="1">
    <citation type="submission" date="2019-03" db="EMBL/GenBank/DDBJ databases">
        <authorList>
            <person name="Hao L."/>
        </authorList>
    </citation>
    <scope>NUCLEOTIDE SEQUENCE</scope>
</reference>
<evidence type="ECO:0000256" key="3">
    <source>
        <dbReference type="ARBA" id="ARBA00022692"/>
    </source>
</evidence>
<gene>
    <name evidence="8" type="primary">lspA</name>
    <name evidence="8" type="ORF">SCFA_3350004</name>
</gene>
<evidence type="ECO:0000256" key="4">
    <source>
        <dbReference type="ARBA" id="ARBA00022801"/>
    </source>
</evidence>
<organism evidence="8">
    <name type="scientific">anaerobic digester metagenome</name>
    <dbReference type="NCBI Taxonomy" id="1263854"/>
    <lineage>
        <taxon>unclassified sequences</taxon>
        <taxon>metagenomes</taxon>
        <taxon>ecological metagenomes</taxon>
    </lineage>
</organism>
<feature type="transmembrane region" description="Helical" evidence="7">
    <location>
        <begin position="120"/>
        <end position="139"/>
    </location>
</feature>
<evidence type="ECO:0000256" key="7">
    <source>
        <dbReference type="SAM" id="Phobius"/>
    </source>
</evidence>
<keyword evidence="2" id="KW-0645">Protease</keyword>
<protein>
    <submittedName>
        <fullName evidence="8">Lipoprotein signal peptidase</fullName>
        <ecNumber evidence="8">3.4.23.36</ecNumber>
    </submittedName>
</protein>
<dbReference type="EMBL" id="CAADRN010000263">
    <property type="protein sequence ID" value="VFU16277.1"/>
    <property type="molecule type" value="Genomic_DNA"/>
</dbReference>
<proteinExistence type="inferred from homology"/>